<accession>A0A5C5UJ19</accession>
<feature type="transmembrane region" description="Helical" evidence="8">
    <location>
        <begin position="124"/>
        <end position="144"/>
    </location>
</feature>
<comment type="caution">
    <text evidence="9">The sequence shown here is derived from an EMBL/GenBank/DDBJ whole genome shotgun (WGS) entry which is preliminary data.</text>
</comment>
<evidence type="ECO:0000313" key="9">
    <source>
        <dbReference type="EMBL" id="TWT25612.1"/>
    </source>
</evidence>
<evidence type="ECO:0000313" key="10">
    <source>
        <dbReference type="Proteomes" id="UP000320791"/>
    </source>
</evidence>
<comment type="similarity">
    <text evidence="2">Belongs to the auxin efflux carrier (TC 2.A.69) family.</text>
</comment>
<dbReference type="EMBL" id="VOHM01000011">
    <property type="protein sequence ID" value="TWT25612.1"/>
    <property type="molecule type" value="Genomic_DNA"/>
</dbReference>
<evidence type="ECO:0000256" key="2">
    <source>
        <dbReference type="ARBA" id="ARBA00010145"/>
    </source>
</evidence>
<dbReference type="RefSeq" id="WP_146324321.1">
    <property type="nucleotide sequence ID" value="NZ_BAABLR010000072.1"/>
</dbReference>
<comment type="subcellular location">
    <subcellularLocation>
        <location evidence="1">Cell membrane</location>
        <topology evidence="1">Multi-pass membrane protein</topology>
    </subcellularLocation>
</comment>
<organism evidence="9 10">
    <name type="scientific">Corynebacterium canis</name>
    <dbReference type="NCBI Taxonomy" id="679663"/>
    <lineage>
        <taxon>Bacteria</taxon>
        <taxon>Bacillati</taxon>
        <taxon>Actinomycetota</taxon>
        <taxon>Actinomycetes</taxon>
        <taxon>Mycobacteriales</taxon>
        <taxon>Corynebacteriaceae</taxon>
        <taxon>Corynebacterium</taxon>
    </lineage>
</organism>
<feature type="transmembrane region" description="Helical" evidence="8">
    <location>
        <begin position="278"/>
        <end position="297"/>
    </location>
</feature>
<name>A0A5C5UJ19_9CORY</name>
<evidence type="ECO:0000256" key="6">
    <source>
        <dbReference type="ARBA" id="ARBA00022989"/>
    </source>
</evidence>
<evidence type="ECO:0000256" key="1">
    <source>
        <dbReference type="ARBA" id="ARBA00004651"/>
    </source>
</evidence>
<evidence type="ECO:0000256" key="5">
    <source>
        <dbReference type="ARBA" id="ARBA00022692"/>
    </source>
</evidence>
<dbReference type="PANTHER" id="PTHR36838">
    <property type="entry name" value="AUXIN EFFLUX CARRIER FAMILY PROTEIN"/>
    <property type="match status" value="1"/>
</dbReference>
<feature type="transmembrane region" description="Helical" evidence="8">
    <location>
        <begin position="61"/>
        <end position="88"/>
    </location>
</feature>
<keyword evidence="7 8" id="KW-0472">Membrane</keyword>
<dbReference type="GO" id="GO:0055085">
    <property type="term" value="P:transmembrane transport"/>
    <property type="evidence" value="ECO:0007669"/>
    <property type="project" value="InterPro"/>
</dbReference>
<feature type="transmembrane region" description="Helical" evidence="8">
    <location>
        <begin position="6"/>
        <end position="22"/>
    </location>
</feature>
<reference evidence="9 10" key="1">
    <citation type="submission" date="2019-08" db="EMBL/GenBank/DDBJ databases">
        <authorList>
            <person name="Lei W."/>
        </authorList>
    </citation>
    <scope>NUCLEOTIDE SEQUENCE [LARGE SCALE GENOMIC DNA]</scope>
    <source>
        <strain evidence="9 10">CCUG 58627</strain>
    </source>
</reference>
<keyword evidence="4" id="KW-1003">Cell membrane</keyword>
<keyword evidence="3" id="KW-0813">Transport</keyword>
<evidence type="ECO:0000256" key="8">
    <source>
        <dbReference type="SAM" id="Phobius"/>
    </source>
</evidence>
<feature type="transmembrane region" description="Helical" evidence="8">
    <location>
        <begin position="95"/>
        <end position="118"/>
    </location>
</feature>
<feature type="transmembrane region" description="Helical" evidence="8">
    <location>
        <begin position="217"/>
        <end position="240"/>
    </location>
</feature>
<dbReference type="Gene3D" id="1.20.1530.20">
    <property type="match status" value="1"/>
</dbReference>
<keyword evidence="5 8" id="KW-0812">Transmembrane</keyword>
<dbReference type="OrthoDB" id="5405318at2"/>
<proteinExistence type="inferred from homology"/>
<dbReference type="InterPro" id="IPR004776">
    <property type="entry name" value="Mem_transp_PIN-like"/>
</dbReference>
<sequence>MFGVLLGYTIILSVIGVGYILARTSVIGPGNERLVLNRVSFYAATPALLFTVLAQAPPAEIFTPVLAVAACAAIITASVYIAISALLFRRPVADTAVGAASASYVNSNNIGLPVGIYVLGTGAYVPPILVLQMVVFTPIILAALSSGSVLKSTAKALFSPIVLASISGLCVSVFGWQVPEVVMEPLTILGGASLPMILMSFGASLHTSSGVHVRGQALVASALKVAGMPVAAWLVAHLFGLDAEHTYAAVILAALPTAQNVYNYAATHRVGEEIARDSVLVTTFAALPAMLVISLLLGV</sequence>
<feature type="transmembrane region" description="Helical" evidence="8">
    <location>
        <begin position="156"/>
        <end position="176"/>
    </location>
</feature>
<dbReference type="InterPro" id="IPR038770">
    <property type="entry name" value="Na+/solute_symporter_sf"/>
</dbReference>
<dbReference type="AlphaFoldDB" id="A0A5C5UJ19"/>
<dbReference type="Pfam" id="PF03547">
    <property type="entry name" value="Mem_trans"/>
    <property type="match status" value="2"/>
</dbReference>
<gene>
    <name evidence="9" type="ORF">FRX94_06510</name>
</gene>
<protein>
    <submittedName>
        <fullName evidence="9">AEC family transporter</fullName>
    </submittedName>
</protein>
<feature type="transmembrane region" description="Helical" evidence="8">
    <location>
        <begin position="34"/>
        <end position="55"/>
    </location>
</feature>
<dbReference type="PANTHER" id="PTHR36838:SF1">
    <property type="entry name" value="SLR1864 PROTEIN"/>
    <property type="match status" value="1"/>
</dbReference>
<dbReference type="GO" id="GO:0005886">
    <property type="term" value="C:plasma membrane"/>
    <property type="evidence" value="ECO:0007669"/>
    <property type="project" value="UniProtKB-SubCell"/>
</dbReference>
<keyword evidence="6 8" id="KW-1133">Transmembrane helix</keyword>
<dbReference type="Proteomes" id="UP000320791">
    <property type="component" value="Unassembled WGS sequence"/>
</dbReference>
<evidence type="ECO:0000256" key="7">
    <source>
        <dbReference type="ARBA" id="ARBA00023136"/>
    </source>
</evidence>
<feature type="transmembrane region" description="Helical" evidence="8">
    <location>
        <begin position="246"/>
        <end position="266"/>
    </location>
</feature>
<evidence type="ECO:0000256" key="3">
    <source>
        <dbReference type="ARBA" id="ARBA00022448"/>
    </source>
</evidence>
<keyword evidence="10" id="KW-1185">Reference proteome</keyword>
<feature type="transmembrane region" description="Helical" evidence="8">
    <location>
        <begin position="188"/>
        <end position="205"/>
    </location>
</feature>
<evidence type="ECO:0000256" key="4">
    <source>
        <dbReference type="ARBA" id="ARBA00022475"/>
    </source>
</evidence>